<evidence type="ECO:0000313" key="3">
    <source>
        <dbReference type="Proteomes" id="UP000020492"/>
    </source>
</evidence>
<gene>
    <name evidence="2" type="ORF">DEIPH_ctg011orf0059</name>
</gene>
<evidence type="ECO:0000313" key="2">
    <source>
        <dbReference type="EMBL" id="EYB69091.1"/>
    </source>
</evidence>
<dbReference type="PATRIC" id="fig|1476583.3.peg.686"/>
<evidence type="ECO:0000256" key="1">
    <source>
        <dbReference type="SAM" id="Phobius"/>
    </source>
</evidence>
<dbReference type="EMBL" id="JHAC01000011">
    <property type="protein sequence ID" value="EYB69091.1"/>
    <property type="molecule type" value="Genomic_DNA"/>
</dbReference>
<dbReference type="AlphaFoldDB" id="A0A016QSY6"/>
<protein>
    <submittedName>
        <fullName evidence="2">Uncharacterized protein</fullName>
    </submittedName>
</protein>
<organism evidence="2 3">
    <name type="scientific">Deinococcus phoenicis</name>
    <dbReference type="NCBI Taxonomy" id="1476583"/>
    <lineage>
        <taxon>Bacteria</taxon>
        <taxon>Thermotogati</taxon>
        <taxon>Deinococcota</taxon>
        <taxon>Deinococci</taxon>
        <taxon>Deinococcales</taxon>
        <taxon>Deinococcaceae</taxon>
        <taxon>Deinococcus</taxon>
    </lineage>
</organism>
<keyword evidence="1" id="KW-1133">Transmembrane helix</keyword>
<reference evidence="2 3" key="1">
    <citation type="submission" date="2014-03" db="EMBL/GenBank/DDBJ databases">
        <title>Draft genome sequence of Deinococcus phoenicis 1P10ME.</title>
        <authorList>
            <person name="Stepanov V.G."/>
            <person name="Vaishampayan P."/>
            <person name="Venkateswaran K."/>
            <person name="Fox G.E."/>
        </authorList>
    </citation>
    <scope>NUCLEOTIDE SEQUENCE [LARGE SCALE GENOMIC DNA]</scope>
    <source>
        <strain evidence="2 3">1P10ME</strain>
    </source>
</reference>
<name>A0A016QSY6_9DEIO</name>
<proteinExistence type="predicted"/>
<accession>A0A016QSY6</accession>
<dbReference type="Proteomes" id="UP000020492">
    <property type="component" value="Unassembled WGS sequence"/>
</dbReference>
<sequence length="37" mass="4044">MNEHDGAPDLSLGAFLQALAFLAVFFGLPLLIVGWLW</sequence>
<keyword evidence="1" id="KW-0472">Membrane</keyword>
<comment type="caution">
    <text evidence="2">The sequence shown here is derived from an EMBL/GenBank/DDBJ whole genome shotgun (WGS) entry which is preliminary data.</text>
</comment>
<keyword evidence="3" id="KW-1185">Reference proteome</keyword>
<keyword evidence="1" id="KW-0812">Transmembrane</keyword>
<feature type="transmembrane region" description="Helical" evidence="1">
    <location>
        <begin position="12"/>
        <end position="36"/>
    </location>
</feature>